<proteinExistence type="predicted"/>
<name>A0ABN9B5I2_9NEOB</name>
<evidence type="ECO:0000313" key="1">
    <source>
        <dbReference type="EMBL" id="CAI9542350.1"/>
    </source>
</evidence>
<reference evidence="1" key="1">
    <citation type="submission" date="2023-05" db="EMBL/GenBank/DDBJ databases">
        <authorList>
            <person name="Stuckert A."/>
        </authorList>
    </citation>
    <scope>NUCLEOTIDE SEQUENCE</scope>
</reference>
<sequence length="121" mass="13077">MTSSHSHCACAAQEVRRAAIGSALFPSDTVDHRSRKEPKMSARSCDQLCPITADHMYTDHQGTDDQCALMISVAPAVPHVSIHQCLMSVLISASCQCPLVPYQCHISVPISAHQCHISVPI</sequence>
<organism evidence="1 2">
    <name type="scientific">Staurois parvus</name>
    <dbReference type="NCBI Taxonomy" id="386267"/>
    <lineage>
        <taxon>Eukaryota</taxon>
        <taxon>Metazoa</taxon>
        <taxon>Chordata</taxon>
        <taxon>Craniata</taxon>
        <taxon>Vertebrata</taxon>
        <taxon>Euteleostomi</taxon>
        <taxon>Amphibia</taxon>
        <taxon>Batrachia</taxon>
        <taxon>Anura</taxon>
        <taxon>Neobatrachia</taxon>
        <taxon>Ranoidea</taxon>
        <taxon>Ranidae</taxon>
        <taxon>Staurois</taxon>
    </lineage>
</organism>
<dbReference type="EMBL" id="CATNWA010002194">
    <property type="protein sequence ID" value="CAI9542350.1"/>
    <property type="molecule type" value="Genomic_DNA"/>
</dbReference>
<evidence type="ECO:0000313" key="2">
    <source>
        <dbReference type="Proteomes" id="UP001162483"/>
    </source>
</evidence>
<protein>
    <submittedName>
        <fullName evidence="1">Uncharacterized protein</fullName>
    </submittedName>
</protein>
<dbReference type="Proteomes" id="UP001162483">
    <property type="component" value="Unassembled WGS sequence"/>
</dbReference>
<keyword evidence="2" id="KW-1185">Reference proteome</keyword>
<accession>A0ABN9B5I2</accession>
<gene>
    <name evidence="1" type="ORF">SPARVUS_LOCUS2084893</name>
</gene>
<comment type="caution">
    <text evidence="1">The sequence shown here is derived from an EMBL/GenBank/DDBJ whole genome shotgun (WGS) entry which is preliminary data.</text>
</comment>